<reference evidence="1" key="2">
    <citation type="submission" date="2021-09" db="EMBL/GenBank/DDBJ databases">
        <authorList>
            <person name="Jia N."/>
            <person name="Wang J."/>
            <person name="Shi W."/>
            <person name="Du L."/>
            <person name="Sun Y."/>
            <person name="Zhan W."/>
            <person name="Jiang J."/>
            <person name="Wang Q."/>
            <person name="Zhang B."/>
            <person name="Ji P."/>
            <person name="Sakyi L.B."/>
            <person name="Cui X."/>
            <person name="Yuan T."/>
            <person name="Jiang B."/>
            <person name="Yang W."/>
            <person name="Lam T.T.-Y."/>
            <person name="Chang Q."/>
            <person name="Ding S."/>
            <person name="Wang X."/>
            <person name="Zhu J."/>
            <person name="Ruan X."/>
            <person name="Zhao L."/>
            <person name="Wei J."/>
            <person name="Que T."/>
            <person name="Du C."/>
            <person name="Cheng J."/>
            <person name="Dai P."/>
            <person name="Han X."/>
            <person name="Huang E."/>
            <person name="Gao Y."/>
            <person name="Liu J."/>
            <person name="Shao H."/>
            <person name="Ye R."/>
            <person name="Li L."/>
            <person name="Wei W."/>
            <person name="Wang X."/>
            <person name="Wang C."/>
            <person name="Huo Q."/>
            <person name="Li W."/>
            <person name="Guo W."/>
            <person name="Chen H."/>
            <person name="Chen S."/>
            <person name="Zhou L."/>
            <person name="Zhou L."/>
            <person name="Ni X."/>
            <person name="Tian J."/>
            <person name="Zhou Y."/>
            <person name="Sheng Y."/>
            <person name="Liu T."/>
            <person name="Pan Y."/>
            <person name="Xia L."/>
            <person name="Li J."/>
            <person name="Zhao F."/>
            <person name="Cao W."/>
        </authorList>
    </citation>
    <scope>NUCLEOTIDE SEQUENCE</scope>
    <source>
        <strain evidence="1">Rsan-2018</strain>
        <tissue evidence="1">Larvae</tissue>
    </source>
</reference>
<dbReference type="EMBL" id="JABSTV010001248">
    <property type="protein sequence ID" value="KAH7969156.1"/>
    <property type="molecule type" value="Genomic_DNA"/>
</dbReference>
<dbReference type="Proteomes" id="UP000821837">
    <property type="component" value="Unassembled WGS sequence"/>
</dbReference>
<organism evidence="1 2">
    <name type="scientific">Rhipicephalus sanguineus</name>
    <name type="common">Brown dog tick</name>
    <name type="synonym">Ixodes sanguineus</name>
    <dbReference type="NCBI Taxonomy" id="34632"/>
    <lineage>
        <taxon>Eukaryota</taxon>
        <taxon>Metazoa</taxon>
        <taxon>Ecdysozoa</taxon>
        <taxon>Arthropoda</taxon>
        <taxon>Chelicerata</taxon>
        <taxon>Arachnida</taxon>
        <taxon>Acari</taxon>
        <taxon>Parasitiformes</taxon>
        <taxon>Ixodida</taxon>
        <taxon>Ixodoidea</taxon>
        <taxon>Ixodidae</taxon>
        <taxon>Rhipicephalinae</taxon>
        <taxon>Rhipicephalus</taxon>
        <taxon>Rhipicephalus</taxon>
    </lineage>
</organism>
<gene>
    <name evidence="1" type="ORF">HPB52_015165</name>
</gene>
<evidence type="ECO:0000313" key="1">
    <source>
        <dbReference type="EMBL" id="KAH7969156.1"/>
    </source>
</evidence>
<proteinExistence type="predicted"/>
<name>A0A9D4Q6W1_RHISA</name>
<dbReference type="AlphaFoldDB" id="A0A9D4Q6W1"/>
<comment type="caution">
    <text evidence="1">The sequence shown here is derived from an EMBL/GenBank/DDBJ whole genome shotgun (WGS) entry which is preliminary data.</text>
</comment>
<reference evidence="1" key="1">
    <citation type="journal article" date="2020" name="Cell">
        <title>Large-Scale Comparative Analyses of Tick Genomes Elucidate Their Genetic Diversity and Vector Capacities.</title>
        <authorList>
            <consortium name="Tick Genome and Microbiome Consortium (TIGMIC)"/>
            <person name="Jia N."/>
            <person name="Wang J."/>
            <person name="Shi W."/>
            <person name="Du L."/>
            <person name="Sun Y."/>
            <person name="Zhan W."/>
            <person name="Jiang J.F."/>
            <person name="Wang Q."/>
            <person name="Zhang B."/>
            <person name="Ji P."/>
            <person name="Bell-Sakyi L."/>
            <person name="Cui X.M."/>
            <person name="Yuan T.T."/>
            <person name="Jiang B.G."/>
            <person name="Yang W.F."/>
            <person name="Lam T.T."/>
            <person name="Chang Q.C."/>
            <person name="Ding S.J."/>
            <person name="Wang X.J."/>
            <person name="Zhu J.G."/>
            <person name="Ruan X.D."/>
            <person name="Zhao L."/>
            <person name="Wei J.T."/>
            <person name="Ye R.Z."/>
            <person name="Que T.C."/>
            <person name="Du C.H."/>
            <person name="Zhou Y.H."/>
            <person name="Cheng J.X."/>
            <person name="Dai P.F."/>
            <person name="Guo W.B."/>
            <person name="Han X.H."/>
            <person name="Huang E.J."/>
            <person name="Li L.F."/>
            <person name="Wei W."/>
            <person name="Gao Y.C."/>
            <person name="Liu J.Z."/>
            <person name="Shao H.Z."/>
            <person name="Wang X."/>
            <person name="Wang C.C."/>
            <person name="Yang T.C."/>
            <person name="Huo Q.B."/>
            <person name="Li W."/>
            <person name="Chen H.Y."/>
            <person name="Chen S.E."/>
            <person name="Zhou L.G."/>
            <person name="Ni X.B."/>
            <person name="Tian J.H."/>
            <person name="Sheng Y."/>
            <person name="Liu T."/>
            <person name="Pan Y.S."/>
            <person name="Xia L.Y."/>
            <person name="Li J."/>
            <person name="Zhao F."/>
            <person name="Cao W.C."/>
        </authorList>
    </citation>
    <scope>NUCLEOTIDE SEQUENCE</scope>
    <source>
        <strain evidence="1">Rsan-2018</strain>
    </source>
</reference>
<accession>A0A9D4Q6W1</accession>
<sequence>MYSIVLLAVVGSEYKFVIAGPNAKQSDGGALEQSKFSHHLEQEKLHLRRDLALPNTSHPAHYVFVGHEAFQPRPDFLRPYPG</sequence>
<keyword evidence="2" id="KW-1185">Reference proteome</keyword>
<evidence type="ECO:0000313" key="2">
    <source>
        <dbReference type="Proteomes" id="UP000821837"/>
    </source>
</evidence>
<protein>
    <submittedName>
        <fullName evidence="1">Uncharacterized protein</fullName>
    </submittedName>
</protein>